<keyword evidence="4" id="KW-0812">Transmembrane</keyword>
<evidence type="ECO:0000256" key="3">
    <source>
        <dbReference type="SAM" id="MobiDB-lite"/>
    </source>
</evidence>
<feature type="compositionally biased region" description="Pro residues" evidence="3">
    <location>
        <begin position="836"/>
        <end position="849"/>
    </location>
</feature>
<protein>
    <recommendedName>
        <fullName evidence="5">Cyclic nucleotide-binding domain-containing protein</fullName>
    </recommendedName>
</protein>
<feature type="transmembrane region" description="Helical" evidence="4">
    <location>
        <begin position="352"/>
        <end position="373"/>
    </location>
</feature>
<name>A0A2K3DW41_CHLRE</name>
<dbReference type="RefSeq" id="XP_042925753.1">
    <property type="nucleotide sequence ID" value="XM_043060624.1"/>
</dbReference>
<keyword evidence="7" id="KW-1185">Reference proteome</keyword>
<feature type="compositionally biased region" description="Low complexity" evidence="3">
    <location>
        <begin position="1211"/>
        <end position="1220"/>
    </location>
</feature>
<dbReference type="InParanoid" id="A0A2K3DW41"/>
<dbReference type="InterPro" id="IPR000595">
    <property type="entry name" value="cNMP-bd_dom"/>
</dbReference>
<proteinExistence type="predicted"/>
<evidence type="ECO:0000259" key="5">
    <source>
        <dbReference type="PROSITE" id="PS50042"/>
    </source>
</evidence>
<feature type="compositionally biased region" description="Polar residues" evidence="3">
    <location>
        <begin position="1101"/>
        <end position="1118"/>
    </location>
</feature>
<dbReference type="OrthoDB" id="426293at2759"/>
<feature type="region of interest" description="Disordered" evidence="3">
    <location>
        <begin position="1441"/>
        <end position="1465"/>
    </location>
</feature>
<dbReference type="PROSITE" id="PS50042">
    <property type="entry name" value="CNMP_BINDING_3"/>
    <property type="match status" value="1"/>
</dbReference>
<feature type="compositionally biased region" description="Low complexity" evidence="3">
    <location>
        <begin position="1448"/>
        <end position="1457"/>
    </location>
</feature>
<keyword evidence="4" id="KW-0472">Membrane</keyword>
<feature type="compositionally biased region" description="Low complexity" evidence="3">
    <location>
        <begin position="1598"/>
        <end position="1621"/>
    </location>
</feature>
<evidence type="ECO:0000313" key="7">
    <source>
        <dbReference type="Proteomes" id="UP000006906"/>
    </source>
</evidence>
<feature type="transmembrane region" description="Helical" evidence="4">
    <location>
        <begin position="153"/>
        <end position="174"/>
    </location>
</feature>
<dbReference type="InterPro" id="IPR018490">
    <property type="entry name" value="cNMP-bd_dom_sf"/>
</dbReference>
<keyword evidence="1" id="KW-0631">Potassium channel</keyword>
<dbReference type="Gramene" id="PNW84753">
    <property type="protein sequence ID" value="PNW84753"/>
    <property type="gene ID" value="CHLRE_03g157400v5"/>
</dbReference>
<feature type="region of interest" description="Disordered" evidence="3">
    <location>
        <begin position="1291"/>
        <end position="1356"/>
    </location>
</feature>
<feature type="compositionally biased region" description="Low complexity" evidence="3">
    <location>
        <begin position="996"/>
        <end position="1006"/>
    </location>
</feature>
<dbReference type="GO" id="GO:0034702">
    <property type="term" value="C:monoatomic ion channel complex"/>
    <property type="evidence" value="ECO:0007669"/>
    <property type="project" value="UniProtKB-KW"/>
</dbReference>
<feature type="compositionally biased region" description="Polar residues" evidence="3">
    <location>
        <begin position="1192"/>
        <end position="1206"/>
    </location>
</feature>
<feature type="transmembrane region" description="Helical" evidence="4">
    <location>
        <begin position="267"/>
        <end position="297"/>
    </location>
</feature>
<dbReference type="SUPFAM" id="SSF81324">
    <property type="entry name" value="Voltage-gated potassium channels"/>
    <property type="match status" value="1"/>
</dbReference>
<feature type="region of interest" description="Disordered" evidence="3">
    <location>
        <begin position="1532"/>
        <end position="1565"/>
    </location>
</feature>
<feature type="region of interest" description="Disordered" evidence="3">
    <location>
        <begin position="1667"/>
        <end position="1727"/>
    </location>
</feature>
<feature type="domain" description="Cyclic nucleotide-binding" evidence="5">
    <location>
        <begin position="455"/>
        <end position="560"/>
    </location>
</feature>
<feature type="transmembrane region" description="Helical" evidence="4">
    <location>
        <begin position="109"/>
        <end position="133"/>
    </location>
</feature>
<gene>
    <name evidence="6" type="ORF">CHLRE_03g157400v5</name>
</gene>
<feature type="compositionally biased region" description="Gly residues" evidence="3">
    <location>
        <begin position="1329"/>
        <end position="1343"/>
    </location>
</feature>
<feature type="region of interest" description="Disordered" evidence="3">
    <location>
        <begin position="1091"/>
        <end position="1125"/>
    </location>
</feature>
<dbReference type="CDD" id="cd00038">
    <property type="entry name" value="CAP_ED"/>
    <property type="match status" value="1"/>
</dbReference>
<dbReference type="SUPFAM" id="SSF51206">
    <property type="entry name" value="cAMP-binding domain-like"/>
    <property type="match status" value="1"/>
</dbReference>
<organism evidence="6 7">
    <name type="scientific">Chlamydomonas reinhardtii</name>
    <name type="common">Chlamydomonas smithii</name>
    <dbReference type="NCBI Taxonomy" id="3055"/>
    <lineage>
        <taxon>Eukaryota</taxon>
        <taxon>Viridiplantae</taxon>
        <taxon>Chlorophyta</taxon>
        <taxon>core chlorophytes</taxon>
        <taxon>Chlorophyceae</taxon>
        <taxon>CS clade</taxon>
        <taxon>Chlamydomonadales</taxon>
        <taxon>Chlamydomonadaceae</taxon>
        <taxon>Chlamydomonas</taxon>
    </lineage>
</organism>
<feature type="region of interest" description="Disordered" evidence="3">
    <location>
        <begin position="1154"/>
        <end position="1225"/>
    </location>
</feature>
<feature type="region of interest" description="Disordered" evidence="3">
    <location>
        <begin position="1598"/>
        <end position="1629"/>
    </location>
</feature>
<sequence>MAANVARARGAPRRNPFRRIQHQKKQKHLQKSYSQYNLSHLDSSAGESSSSKKRKHLGGVYGLLARHIDVPQHLMDKAQEMAEGRPPTFFSRRSLLGLPMLHPYSRVSVAWRAAMLVFDLTFTAFWVPLNIGFCYSNYGNLAAPCTQSDLAGGIVYVSNWLMGFLMGAVLSNGSKRAVCVDGRLVTYAYVAYGKFAMDLLASIPFFVLVGTIASGGGSGETRLLSLLSLLRLVRMLRLVNTVKVVYQDSLSGHYRMSFITRTVSVSAMYLLLLGFQFAVVVNMCASLMIMLAAFYGYENTWQDSLGWWWGSWEDLQPVGLWYNAVYWVITALTTTGAGQAPRQAGEQVVSNFCSVYGMVFNGLVVGVVGRALMQATGDASNLYLSRKKVGLVSSWADTRHLPPSVKKELQVYFADSELARGEFGFEAGVIEGLPTTLRRQVVAYVVRPLVDKVHILSAAEHELRDLIATMFRPLDVPPGHDLCRQGHLADRLWLVEWGTVVALRHKEQEAHPTTGMTCLLGEGVLLRGVMDVAAVRPWTLRTSSACRLWELAWEDLEPLLRVYPRLQSIALQYIKDRLIRALDGIPQRDTAWCELVAVLSRILKQPAQLDQARDNLEALEQSREEDGSLPALLSSWLEAGISTTLELGATGAQKRGLVTMSIMLARQSKDALGAPSTALSGPYPPYANHPLGAPSLALLPRYGGGGGGPGGGGFRRGGTGASGLAAQSVGLGMLLPGGTTAATLQREPSAGAPGLTGFGGGMGSGSGLGASSVELPTPVEAEGEEDVHAPVQAQRLWQGKSEAASSPASTAAARGHGGARRSRSFTSCSAHASGTPTPPSRGSQPPPGGLPSSPMQIALSSALLQPSRPPPTPSRLAISSRQHHSHNLLGSEATGGDTETGAAARAGGAAAVAAGGARPGRPGPADSYARSPLGGRPPPRRSFSEDGAADAARARVAAAAASGATASAAAADETVEQARAEFRPPLQAPQPPQSPQLPSQRSPFLSHPDEAARLDSAGSGSRRGGPPSWVLNPMAEGEPLPLGEVEGDAEALVLATATPEGLGLATVTPEALGLAADVAASAAAAEAQRSQAGQGMAMSPAASTSGMEGTVSTAPDSPQRSEPEERLSVIAHTSRAFGVVDAGGVPLVGAAPAAAPQHARPPRVPSVGTIGAPLAAGQQSQSRIGGPRRTVTEASLTSPRRQQPTAPSWHPAAAAAPAPALSRADSFTAGAPPALAHAAGGARSGHVRFFRSFSLAAGNPGIAAVSVGAAAADADSSHLMDRLRAARERANSLSRRRVHSAELAPGDLLSQADQAAAPSRELNRSTGDGADGADGAGIVVRGGGGDDDDCERGDAPPYYRTGTGISSVSGMAESAAAAAAAADRPDGLVPSASGRSVRLATAPLPGRVSALLARSGTPPRAPSSSGVSGVSYGGGSGGLLGKSGGGLVSPRSRSPGPGDAGPGSGVGAPVTAVAAGASVAAAAANAAGGGGGCTGPAQCPTCGKCTCAVCKSRAVAAAQALEAGAAVVAAPPVRASGPPRGASGVALADGSSRGPSSAPRGVWGPAGARLANSNIGRPSLDLAPSARAWAAANANSTASSTATGTAPAGATGVAGTSAPGAVKGPSNSSVAGHVAATAAAAAQFAAFASEAPGPSMGVLPPAMAYASRRGGRGGGSDAAQWSQGPSGFLMSTGGTVGGGGGGTGSGGAESRRASRGTDTWRGHAPGQAAMDLVAPSVTLAPYF</sequence>
<feature type="region of interest" description="Disordered" evidence="3">
    <location>
        <begin position="797"/>
        <end position="949"/>
    </location>
</feature>
<feature type="compositionally biased region" description="Low complexity" evidence="3">
    <location>
        <begin position="1550"/>
        <end position="1561"/>
    </location>
</feature>
<feature type="compositionally biased region" description="Basic residues" evidence="3">
    <location>
        <begin position="10"/>
        <end position="30"/>
    </location>
</feature>
<keyword evidence="4" id="KW-1133">Transmembrane helix</keyword>
<keyword evidence="2" id="KW-0851">Voltage-gated channel</keyword>
<dbReference type="GeneID" id="5723042"/>
<feature type="compositionally biased region" description="Low complexity" evidence="3">
    <location>
        <begin position="1532"/>
        <end position="1542"/>
    </location>
</feature>
<dbReference type="Gene3D" id="2.60.120.10">
    <property type="entry name" value="Jelly Rolls"/>
    <property type="match status" value="1"/>
</dbReference>
<dbReference type="KEGG" id="cre:CHLRE_03g157400v5"/>
<feature type="compositionally biased region" description="Low complexity" evidence="3">
    <location>
        <begin position="894"/>
        <end position="934"/>
    </location>
</feature>
<dbReference type="GO" id="GO:0005249">
    <property type="term" value="F:voltage-gated potassium channel activity"/>
    <property type="evidence" value="ECO:0007669"/>
    <property type="project" value="InterPro"/>
</dbReference>
<feature type="region of interest" description="Disordered" evidence="3">
    <location>
        <begin position="1"/>
        <end position="32"/>
    </location>
</feature>
<dbReference type="ExpressionAtlas" id="A0A2K3DW41">
    <property type="expression patterns" value="baseline"/>
</dbReference>
<dbReference type="InterPro" id="IPR014710">
    <property type="entry name" value="RmlC-like_jellyroll"/>
</dbReference>
<dbReference type="PaxDb" id="3055-EDP00108"/>
<keyword evidence="2" id="KW-0406">Ion transport</keyword>
<feature type="region of interest" description="Disordered" evidence="3">
    <location>
        <begin position="744"/>
        <end position="774"/>
    </location>
</feature>
<dbReference type="EMBL" id="CM008964">
    <property type="protein sequence ID" value="PNW84753.1"/>
    <property type="molecule type" value="Genomic_DNA"/>
</dbReference>
<feature type="compositionally biased region" description="Gly residues" evidence="3">
    <location>
        <begin position="1694"/>
        <end position="1707"/>
    </location>
</feature>
<feature type="compositionally biased region" description="Gly residues" evidence="3">
    <location>
        <begin position="754"/>
        <end position="768"/>
    </location>
</feature>
<dbReference type="Proteomes" id="UP000006906">
    <property type="component" value="Chromosome 3"/>
</dbReference>
<keyword evidence="2" id="KW-0813">Transport</keyword>
<feature type="compositionally biased region" description="Low complexity" evidence="3">
    <location>
        <begin position="801"/>
        <end position="814"/>
    </location>
</feature>
<dbReference type="PANTHER" id="PTHR45743">
    <property type="entry name" value="POTASSIUM CHANNEL AKT1"/>
    <property type="match status" value="1"/>
</dbReference>
<dbReference type="InterPro" id="IPR045319">
    <property type="entry name" value="KAT/AKT"/>
</dbReference>
<accession>A0A2K3DW41</accession>
<reference evidence="6 7" key="1">
    <citation type="journal article" date="2007" name="Science">
        <title>The Chlamydomonas genome reveals the evolution of key animal and plant functions.</title>
        <authorList>
            <person name="Merchant S.S."/>
            <person name="Prochnik S.E."/>
            <person name="Vallon O."/>
            <person name="Harris E.H."/>
            <person name="Karpowicz S.J."/>
            <person name="Witman G.B."/>
            <person name="Terry A."/>
            <person name="Salamov A."/>
            <person name="Fritz-Laylin L.K."/>
            <person name="Marechal-Drouard L."/>
            <person name="Marshall W.F."/>
            <person name="Qu L.H."/>
            <person name="Nelson D.R."/>
            <person name="Sanderfoot A.A."/>
            <person name="Spalding M.H."/>
            <person name="Kapitonov V.V."/>
            <person name="Ren Q."/>
            <person name="Ferris P."/>
            <person name="Lindquist E."/>
            <person name="Shapiro H."/>
            <person name="Lucas S.M."/>
            <person name="Grimwood J."/>
            <person name="Schmutz J."/>
            <person name="Cardol P."/>
            <person name="Cerutti H."/>
            <person name="Chanfreau G."/>
            <person name="Chen C.L."/>
            <person name="Cognat V."/>
            <person name="Croft M.T."/>
            <person name="Dent R."/>
            <person name="Dutcher S."/>
            <person name="Fernandez E."/>
            <person name="Fukuzawa H."/>
            <person name="Gonzalez-Ballester D."/>
            <person name="Gonzalez-Halphen D."/>
            <person name="Hallmann A."/>
            <person name="Hanikenne M."/>
            <person name="Hippler M."/>
            <person name="Inwood W."/>
            <person name="Jabbari K."/>
            <person name="Kalanon M."/>
            <person name="Kuras R."/>
            <person name="Lefebvre P.A."/>
            <person name="Lemaire S.D."/>
            <person name="Lobanov A.V."/>
            <person name="Lohr M."/>
            <person name="Manuell A."/>
            <person name="Meier I."/>
            <person name="Mets L."/>
            <person name="Mittag M."/>
            <person name="Mittelmeier T."/>
            <person name="Moroney J.V."/>
            <person name="Moseley J."/>
            <person name="Napoli C."/>
            <person name="Nedelcu A.M."/>
            <person name="Niyogi K."/>
            <person name="Novoselov S.V."/>
            <person name="Paulsen I.T."/>
            <person name="Pazour G."/>
            <person name="Purton S."/>
            <person name="Ral J.P."/>
            <person name="Riano-Pachon D.M."/>
            <person name="Riekhof W."/>
            <person name="Rymarquis L."/>
            <person name="Schroda M."/>
            <person name="Stern D."/>
            <person name="Umen J."/>
            <person name="Willows R."/>
            <person name="Wilson N."/>
            <person name="Zimmer S.L."/>
            <person name="Allmer J."/>
            <person name="Balk J."/>
            <person name="Bisova K."/>
            <person name="Chen C.J."/>
            <person name="Elias M."/>
            <person name="Gendler K."/>
            <person name="Hauser C."/>
            <person name="Lamb M.R."/>
            <person name="Ledford H."/>
            <person name="Long J.C."/>
            <person name="Minagawa J."/>
            <person name="Page M.D."/>
            <person name="Pan J."/>
            <person name="Pootakham W."/>
            <person name="Roje S."/>
            <person name="Rose A."/>
            <person name="Stahlberg E."/>
            <person name="Terauchi A.M."/>
            <person name="Yang P."/>
            <person name="Ball S."/>
            <person name="Bowler C."/>
            <person name="Dieckmann C.L."/>
            <person name="Gladyshev V.N."/>
            <person name="Green P."/>
            <person name="Jorgensen R."/>
            <person name="Mayfield S."/>
            <person name="Mueller-Roeber B."/>
            <person name="Rajamani S."/>
            <person name="Sayre R.T."/>
            <person name="Brokstein P."/>
            <person name="Dubchak I."/>
            <person name="Goodstein D."/>
            <person name="Hornick L."/>
            <person name="Huang Y.W."/>
            <person name="Jhaveri J."/>
            <person name="Luo Y."/>
            <person name="Martinez D."/>
            <person name="Ngau W.C."/>
            <person name="Otillar B."/>
            <person name="Poliakov A."/>
            <person name="Porter A."/>
            <person name="Szajkowski L."/>
            <person name="Werner G."/>
            <person name="Zhou K."/>
            <person name="Grigoriev I.V."/>
            <person name="Rokhsar D.S."/>
            <person name="Grossman A.R."/>
        </authorList>
    </citation>
    <scope>NUCLEOTIDE SEQUENCE [LARGE SCALE GENOMIC DNA]</scope>
    <source>
        <strain evidence="7">CC-503</strain>
    </source>
</reference>
<evidence type="ECO:0000256" key="1">
    <source>
        <dbReference type="ARBA" id="ARBA00022826"/>
    </source>
</evidence>
<dbReference type="Gene3D" id="1.10.287.70">
    <property type="match status" value="1"/>
</dbReference>
<feature type="compositionally biased region" description="Low complexity" evidence="3">
    <location>
        <begin position="1016"/>
        <end position="1028"/>
    </location>
</feature>
<feature type="transmembrane region" description="Helical" evidence="4">
    <location>
        <begin position="320"/>
        <end position="340"/>
    </location>
</feature>
<dbReference type="PANTHER" id="PTHR45743:SF2">
    <property type="entry name" value="POTASSIUM CHANNEL AKT1"/>
    <property type="match status" value="1"/>
</dbReference>
<keyword evidence="2" id="KW-0407">Ion channel</keyword>
<feature type="compositionally biased region" description="Pro residues" evidence="3">
    <location>
        <begin position="986"/>
        <end position="995"/>
    </location>
</feature>
<evidence type="ECO:0000313" key="6">
    <source>
        <dbReference type="EMBL" id="PNW84753.1"/>
    </source>
</evidence>
<keyword evidence="1" id="KW-0633">Potassium transport</keyword>
<evidence type="ECO:0000256" key="2">
    <source>
        <dbReference type="ARBA" id="ARBA00022882"/>
    </source>
</evidence>
<keyword evidence="1" id="KW-0630">Potassium</keyword>
<feature type="region of interest" description="Disordered" evidence="3">
    <location>
        <begin position="985"/>
        <end position="1042"/>
    </location>
</feature>
<evidence type="ECO:0000256" key="4">
    <source>
        <dbReference type="SAM" id="Phobius"/>
    </source>
</evidence>